<dbReference type="EMBL" id="JADOER010000017">
    <property type="protein sequence ID" value="MBT9313805.1"/>
    <property type="molecule type" value="Genomic_DNA"/>
</dbReference>
<keyword evidence="3" id="KW-1185">Reference proteome</keyword>
<dbReference type="Pfam" id="PF06527">
    <property type="entry name" value="TniQ"/>
    <property type="match status" value="1"/>
</dbReference>
<evidence type="ECO:0000313" key="3">
    <source>
        <dbReference type="Proteomes" id="UP001196661"/>
    </source>
</evidence>
<sequence length="166" mass="18941">MVDSGIQPWLFHVDPYEGESLSHFVGRVRHRNHLTAGGLGQLAGIGAVVARWERFHLNPYPTQPQFEALGKLLGISSERLWAMLPPQDEGMKCEPIRLCGACYQESPCHRIEWQFKSKWKCDRHNLKLLSKCPNCEAKFKIPSLWEDGHCSRCRMSFGAMATMQNS</sequence>
<proteinExistence type="predicted"/>
<reference evidence="2 3" key="1">
    <citation type="journal article" date="2021" name="Mar. Drugs">
        <title>Genome Reduction and Secondary Metabolism of the Marine Sponge-Associated Cyanobacterium Leptothoe.</title>
        <authorList>
            <person name="Konstantinou D."/>
            <person name="Popin R.V."/>
            <person name="Fewer D.P."/>
            <person name="Sivonen K."/>
            <person name="Gkelis S."/>
        </authorList>
    </citation>
    <scope>NUCLEOTIDE SEQUENCE [LARGE SCALE GENOMIC DNA]</scope>
    <source>
        <strain evidence="2 3">TAU-MAC 1615</strain>
    </source>
</reference>
<protein>
    <submittedName>
        <fullName evidence="2">TniQ family protein</fullName>
    </submittedName>
</protein>
<evidence type="ECO:0000259" key="1">
    <source>
        <dbReference type="Pfam" id="PF06527"/>
    </source>
</evidence>
<feature type="domain" description="TniQ" evidence="1">
    <location>
        <begin position="11"/>
        <end position="128"/>
    </location>
</feature>
<name>A0ABS5Y7M4_9CYAN</name>
<comment type="caution">
    <text evidence="2">The sequence shown here is derived from an EMBL/GenBank/DDBJ whole genome shotgun (WGS) entry which is preliminary data.</text>
</comment>
<accession>A0ABS5Y7M4</accession>
<dbReference type="RefSeq" id="WP_216863066.1">
    <property type="nucleotide sequence ID" value="NZ_JADOER010000017.1"/>
</dbReference>
<evidence type="ECO:0000313" key="2">
    <source>
        <dbReference type="EMBL" id="MBT9313805.1"/>
    </source>
</evidence>
<organism evidence="2 3">
    <name type="scientific">Leptothoe kymatousa TAU-MAC 1615</name>
    <dbReference type="NCBI Taxonomy" id="2364775"/>
    <lineage>
        <taxon>Bacteria</taxon>
        <taxon>Bacillati</taxon>
        <taxon>Cyanobacteriota</taxon>
        <taxon>Cyanophyceae</taxon>
        <taxon>Nodosilineales</taxon>
        <taxon>Cymatolegaceae</taxon>
        <taxon>Leptothoe</taxon>
        <taxon>Leptothoe kymatousa</taxon>
    </lineage>
</organism>
<gene>
    <name evidence="2" type="ORF">IXB28_16460</name>
</gene>
<dbReference type="InterPro" id="IPR009492">
    <property type="entry name" value="TniQ"/>
</dbReference>
<dbReference type="Proteomes" id="UP001196661">
    <property type="component" value="Unassembled WGS sequence"/>
</dbReference>